<organism evidence="3 4">
    <name type="scientific">Tripterygium wilfordii</name>
    <name type="common">Thunder God vine</name>
    <dbReference type="NCBI Taxonomy" id="458696"/>
    <lineage>
        <taxon>Eukaryota</taxon>
        <taxon>Viridiplantae</taxon>
        <taxon>Streptophyta</taxon>
        <taxon>Embryophyta</taxon>
        <taxon>Tracheophyta</taxon>
        <taxon>Spermatophyta</taxon>
        <taxon>Magnoliopsida</taxon>
        <taxon>eudicotyledons</taxon>
        <taxon>Gunneridae</taxon>
        <taxon>Pentapetalae</taxon>
        <taxon>rosids</taxon>
        <taxon>fabids</taxon>
        <taxon>Celastrales</taxon>
        <taxon>Celastraceae</taxon>
        <taxon>Tripterygium</taxon>
    </lineage>
</organism>
<keyword evidence="4" id="KW-1185">Reference proteome</keyword>
<dbReference type="FunCoup" id="A0A7J7DMR2">
    <property type="interactions" value="339"/>
</dbReference>
<protein>
    <submittedName>
        <fullName evidence="3">Pentatricopeptide repeat-containing protein</fullName>
    </submittedName>
</protein>
<dbReference type="NCBIfam" id="TIGR00756">
    <property type="entry name" value="PPR"/>
    <property type="match status" value="4"/>
</dbReference>
<dbReference type="EMBL" id="JAAARO010000005">
    <property type="protein sequence ID" value="KAF5747660.1"/>
    <property type="molecule type" value="Genomic_DNA"/>
</dbReference>
<feature type="repeat" description="PPR" evidence="2">
    <location>
        <begin position="189"/>
        <end position="223"/>
    </location>
</feature>
<accession>A0A7J7DMR2</accession>
<evidence type="ECO:0000313" key="4">
    <source>
        <dbReference type="Proteomes" id="UP000593562"/>
    </source>
</evidence>
<feature type="repeat" description="PPR" evidence="2">
    <location>
        <begin position="296"/>
        <end position="330"/>
    </location>
</feature>
<dbReference type="Gene3D" id="1.25.40.10">
    <property type="entry name" value="Tetratricopeptide repeat domain"/>
    <property type="match status" value="4"/>
</dbReference>
<dbReference type="Pfam" id="PF13041">
    <property type="entry name" value="PPR_2"/>
    <property type="match status" value="2"/>
</dbReference>
<dbReference type="PANTHER" id="PTHR47942:SF16">
    <property type="entry name" value="PENTATRICOPEPTIDE REPEAT DOMAIN CONTAINING PROTEIN-RELATED"/>
    <property type="match status" value="1"/>
</dbReference>
<dbReference type="AlphaFoldDB" id="A0A7J7DMR2"/>
<dbReference type="InterPro" id="IPR051222">
    <property type="entry name" value="PPR/CCM1_RNA-binding"/>
</dbReference>
<proteinExistence type="predicted"/>
<feature type="repeat" description="PPR" evidence="2">
    <location>
        <begin position="331"/>
        <end position="365"/>
    </location>
</feature>
<dbReference type="PROSITE" id="PS51375">
    <property type="entry name" value="PPR"/>
    <property type="match status" value="4"/>
</dbReference>
<comment type="caution">
    <text evidence="3">The sequence shown here is derived from an EMBL/GenBank/DDBJ whole genome shotgun (WGS) entry which is preliminary data.</text>
</comment>
<sequence length="500" mass="56768">MRHRLNLSPIGFNMVKSFFLRKHRKWPIVPSKLNCQAFNQQQALQTLKRAASESHQQQANPEKPHLLSALLDSFKIHNSTATPEAYHFVFKTLINTSQSHHIPSVLTHLEKFEKFETPEDIFTDVFKFYAETRRVRDAIDLFYRVPKLRCVPSVYTLNALLSVLCRDKEGLKMVPSILLKSQFMNIRVDESSFCILMKALCKIRKVGYAIQILNCMTNYGYVVDAKMLSLILSSMCQQRDLTSLELMEFFEGLRKLGFCPGMADYTNVISFLVKEVEGMDALDVLNRMKSDGIKPDIVCYTMVLDGVIAEGDYVKADNLFDELLVLGLVPDAYTYNVYIKGLCMQNKIEAGIKMISCMEKLGCKANLITYNMLLKELYKDRKLSRANELVREMRSKGIGVNLQTYRIMIDGLIAEGDVNEPCKLLEEALVESFDFQGSTLDVIVCELCQRGLACKALELVKIMVPKNVSPGVRGWETLLLSFGSELTYGEATWIALVNPS</sequence>
<dbReference type="InterPro" id="IPR002885">
    <property type="entry name" value="PPR_rpt"/>
</dbReference>
<evidence type="ECO:0000256" key="1">
    <source>
        <dbReference type="ARBA" id="ARBA00022737"/>
    </source>
</evidence>
<dbReference type="InParanoid" id="A0A7J7DMR2"/>
<feature type="repeat" description="PPR" evidence="2">
    <location>
        <begin position="366"/>
        <end position="400"/>
    </location>
</feature>
<evidence type="ECO:0000313" key="3">
    <source>
        <dbReference type="EMBL" id="KAF5747660.1"/>
    </source>
</evidence>
<dbReference type="InterPro" id="IPR011990">
    <property type="entry name" value="TPR-like_helical_dom_sf"/>
</dbReference>
<dbReference type="PANTHER" id="PTHR47942">
    <property type="entry name" value="TETRATRICOPEPTIDE REPEAT (TPR)-LIKE SUPERFAMILY PROTEIN-RELATED"/>
    <property type="match status" value="1"/>
</dbReference>
<reference evidence="3 4" key="1">
    <citation type="journal article" date="2020" name="Nat. Commun.">
        <title>Genome of Tripterygium wilfordii and identification of cytochrome P450 involved in triptolide biosynthesis.</title>
        <authorList>
            <person name="Tu L."/>
            <person name="Su P."/>
            <person name="Zhang Z."/>
            <person name="Gao L."/>
            <person name="Wang J."/>
            <person name="Hu T."/>
            <person name="Zhou J."/>
            <person name="Zhang Y."/>
            <person name="Zhao Y."/>
            <person name="Liu Y."/>
            <person name="Song Y."/>
            <person name="Tong Y."/>
            <person name="Lu Y."/>
            <person name="Yang J."/>
            <person name="Xu C."/>
            <person name="Jia M."/>
            <person name="Peters R.J."/>
            <person name="Huang L."/>
            <person name="Gao W."/>
        </authorList>
    </citation>
    <scope>NUCLEOTIDE SEQUENCE [LARGE SCALE GENOMIC DNA]</scope>
    <source>
        <strain evidence="4">cv. XIE 37</strain>
        <tissue evidence="3">Leaf</tissue>
    </source>
</reference>
<dbReference type="OrthoDB" id="185373at2759"/>
<evidence type="ECO:0000256" key="2">
    <source>
        <dbReference type="PROSITE-ProRule" id="PRU00708"/>
    </source>
</evidence>
<dbReference type="Proteomes" id="UP000593562">
    <property type="component" value="Unassembled WGS sequence"/>
</dbReference>
<keyword evidence="1" id="KW-0677">Repeat</keyword>
<gene>
    <name evidence="3" type="ORF">HS088_TW05G00387</name>
</gene>
<name>A0A7J7DMR2_TRIWF</name>
<dbReference type="Pfam" id="PF01535">
    <property type="entry name" value="PPR"/>
    <property type="match status" value="2"/>
</dbReference>